<keyword evidence="2" id="KW-0732">Signal</keyword>
<evidence type="ECO:0008006" key="5">
    <source>
        <dbReference type="Google" id="ProtNLM"/>
    </source>
</evidence>
<dbReference type="InParanoid" id="A0A317XZU2"/>
<organism evidence="3 4">
    <name type="scientific">Testicularia cyperi</name>
    <dbReference type="NCBI Taxonomy" id="1882483"/>
    <lineage>
        <taxon>Eukaryota</taxon>
        <taxon>Fungi</taxon>
        <taxon>Dikarya</taxon>
        <taxon>Basidiomycota</taxon>
        <taxon>Ustilaginomycotina</taxon>
        <taxon>Ustilaginomycetes</taxon>
        <taxon>Ustilaginales</taxon>
        <taxon>Anthracoideaceae</taxon>
        <taxon>Testicularia</taxon>
    </lineage>
</organism>
<reference evidence="3 4" key="1">
    <citation type="journal article" date="2018" name="Mol. Biol. Evol.">
        <title>Broad Genomic Sampling Reveals a Smut Pathogenic Ancestry of the Fungal Clade Ustilaginomycotina.</title>
        <authorList>
            <person name="Kijpornyongpan T."/>
            <person name="Mondo S.J."/>
            <person name="Barry K."/>
            <person name="Sandor L."/>
            <person name="Lee J."/>
            <person name="Lipzen A."/>
            <person name="Pangilinan J."/>
            <person name="LaButti K."/>
            <person name="Hainaut M."/>
            <person name="Henrissat B."/>
            <person name="Grigoriev I.V."/>
            <person name="Spatafora J.W."/>
            <person name="Aime M.C."/>
        </authorList>
    </citation>
    <scope>NUCLEOTIDE SEQUENCE [LARGE SCALE GENOMIC DNA]</scope>
    <source>
        <strain evidence="3 4">MCA 3645</strain>
    </source>
</reference>
<proteinExistence type="predicted"/>
<dbReference type="AlphaFoldDB" id="A0A317XZU2"/>
<feature type="chain" id="PRO_5016278584" description="Secreted protein" evidence="2">
    <location>
        <begin position="21"/>
        <end position="93"/>
    </location>
</feature>
<gene>
    <name evidence="3" type="ORF">BCV70DRAFT_197996</name>
</gene>
<evidence type="ECO:0000313" key="3">
    <source>
        <dbReference type="EMBL" id="PWZ03804.1"/>
    </source>
</evidence>
<accession>A0A317XZU2</accession>
<protein>
    <recommendedName>
        <fullName evidence="5">Secreted protein</fullName>
    </recommendedName>
</protein>
<sequence length="93" mass="10347">MNLFPLLSALILLILKVTLKTPANRSSSAIFVLVPSNQHTLTLGSGDRPSVCVFHKEQKKNNEEERITVRDSTEGSRTEKGARTPPRSRTTKM</sequence>
<feature type="signal peptide" evidence="2">
    <location>
        <begin position="1"/>
        <end position="20"/>
    </location>
</feature>
<name>A0A317XZU2_9BASI</name>
<feature type="compositionally biased region" description="Basic and acidic residues" evidence="1">
    <location>
        <begin position="59"/>
        <end position="82"/>
    </location>
</feature>
<evidence type="ECO:0000256" key="1">
    <source>
        <dbReference type="SAM" id="MobiDB-lite"/>
    </source>
</evidence>
<evidence type="ECO:0000313" key="4">
    <source>
        <dbReference type="Proteomes" id="UP000246740"/>
    </source>
</evidence>
<keyword evidence="4" id="KW-1185">Reference proteome</keyword>
<dbReference type="Proteomes" id="UP000246740">
    <property type="component" value="Unassembled WGS sequence"/>
</dbReference>
<dbReference type="EMBL" id="KZ819188">
    <property type="protein sequence ID" value="PWZ03804.1"/>
    <property type="molecule type" value="Genomic_DNA"/>
</dbReference>
<evidence type="ECO:0000256" key="2">
    <source>
        <dbReference type="SAM" id="SignalP"/>
    </source>
</evidence>
<feature type="region of interest" description="Disordered" evidence="1">
    <location>
        <begin position="59"/>
        <end position="93"/>
    </location>
</feature>